<feature type="region of interest" description="Disordered" evidence="1">
    <location>
        <begin position="28"/>
        <end position="54"/>
    </location>
</feature>
<name>A0ABD0XTA8_9HEMI</name>
<keyword evidence="3" id="KW-1185">Reference proteome</keyword>
<dbReference type="Proteomes" id="UP001558652">
    <property type="component" value="Unassembled WGS sequence"/>
</dbReference>
<gene>
    <name evidence="2" type="ORF">AAG570_007947</name>
</gene>
<sequence length="203" mass="23102">MMEISTYYEGYVLLGSTLPLKEYDEKGLEESGSFGEGSEHGKESEDEPLDQLPKMKSRDFWSEEDACYDGWDLSRAGLKDYTQFLDDPMARPSNCMLKEAPQIRPTYQIVGTCDKRYKDDWQIEDAQFALRSLRGIHPTFQLHDFSSDHSLVDLTTSLDPILVTLPTYTPGHTDWNSFTQSLDSVINLRVPLKTSEDLDEAGV</sequence>
<comment type="caution">
    <text evidence="2">The sequence shown here is derived from an EMBL/GenBank/DDBJ whole genome shotgun (WGS) entry which is preliminary data.</text>
</comment>
<protein>
    <submittedName>
        <fullName evidence="2">Uncharacterized protein</fullName>
    </submittedName>
</protein>
<proteinExistence type="predicted"/>
<dbReference type="AlphaFoldDB" id="A0ABD0XTA8"/>
<dbReference type="EMBL" id="JBFDAA010000022">
    <property type="protein sequence ID" value="KAL1110416.1"/>
    <property type="molecule type" value="Genomic_DNA"/>
</dbReference>
<evidence type="ECO:0000313" key="2">
    <source>
        <dbReference type="EMBL" id="KAL1110416.1"/>
    </source>
</evidence>
<reference evidence="2 3" key="1">
    <citation type="submission" date="2024-07" db="EMBL/GenBank/DDBJ databases">
        <title>Chromosome-level genome assembly of the water stick insect Ranatra chinensis (Heteroptera: Nepidae).</title>
        <authorList>
            <person name="Liu X."/>
        </authorList>
    </citation>
    <scope>NUCLEOTIDE SEQUENCE [LARGE SCALE GENOMIC DNA]</scope>
    <source>
        <strain evidence="2">Cailab_2021Rc</strain>
        <tissue evidence="2">Muscle</tissue>
    </source>
</reference>
<evidence type="ECO:0000256" key="1">
    <source>
        <dbReference type="SAM" id="MobiDB-lite"/>
    </source>
</evidence>
<organism evidence="2 3">
    <name type="scientific">Ranatra chinensis</name>
    <dbReference type="NCBI Taxonomy" id="642074"/>
    <lineage>
        <taxon>Eukaryota</taxon>
        <taxon>Metazoa</taxon>
        <taxon>Ecdysozoa</taxon>
        <taxon>Arthropoda</taxon>
        <taxon>Hexapoda</taxon>
        <taxon>Insecta</taxon>
        <taxon>Pterygota</taxon>
        <taxon>Neoptera</taxon>
        <taxon>Paraneoptera</taxon>
        <taxon>Hemiptera</taxon>
        <taxon>Heteroptera</taxon>
        <taxon>Panheteroptera</taxon>
        <taxon>Nepomorpha</taxon>
        <taxon>Nepidae</taxon>
        <taxon>Ranatrinae</taxon>
        <taxon>Ranatra</taxon>
    </lineage>
</organism>
<evidence type="ECO:0000313" key="3">
    <source>
        <dbReference type="Proteomes" id="UP001558652"/>
    </source>
</evidence>
<accession>A0ABD0XTA8</accession>